<keyword evidence="6" id="KW-0539">Nucleus</keyword>
<comment type="caution">
    <text evidence="9">The sequence shown here is derived from an EMBL/GenBank/DDBJ whole genome shotgun (WGS) entry which is preliminary data.</text>
</comment>
<dbReference type="Proteomes" id="UP001149813">
    <property type="component" value="Unassembled WGS sequence"/>
</dbReference>
<sequence>MLQPPNTTPLSHHKGAALALAPTQAIRVSLSTDPHSPDGSRMETSLVIASNDSRDAGSSNASMELDGDSGALAATVITSAGDPSKPFMCSICESRFGRLEHVKRHHLVHTGQRKYECPSCSKTFARKDNMIQHMRAHERKKVGAVSVHRKV</sequence>
<dbReference type="EMBL" id="JANBOJ010000039">
    <property type="protein sequence ID" value="KAJ1724178.1"/>
    <property type="molecule type" value="Genomic_DNA"/>
</dbReference>
<dbReference type="OrthoDB" id="6365676at2759"/>
<dbReference type="PANTHER" id="PTHR24394:SF29">
    <property type="entry name" value="MYONEURIN"/>
    <property type="match status" value="1"/>
</dbReference>
<dbReference type="GO" id="GO:0005694">
    <property type="term" value="C:chromosome"/>
    <property type="evidence" value="ECO:0007669"/>
    <property type="project" value="UniProtKB-ARBA"/>
</dbReference>
<reference evidence="9" key="1">
    <citation type="submission" date="2022-07" db="EMBL/GenBank/DDBJ databases">
        <title>Phylogenomic reconstructions and comparative analyses of Kickxellomycotina fungi.</title>
        <authorList>
            <person name="Reynolds N.K."/>
            <person name="Stajich J.E."/>
            <person name="Barry K."/>
            <person name="Grigoriev I.V."/>
            <person name="Crous P."/>
            <person name="Smith M.E."/>
        </authorList>
    </citation>
    <scope>NUCLEOTIDE SEQUENCE</scope>
    <source>
        <strain evidence="9">NBRC 32514</strain>
    </source>
</reference>
<dbReference type="SMART" id="SM00355">
    <property type="entry name" value="ZnF_C2H2"/>
    <property type="match status" value="2"/>
</dbReference>
<keyword evidence="4 7" id="KW-0863">Zinc-finger</keyword>
<evidence type="ECO:0000256" key="2">
    <source>
        <dbReference type="ARBA" id="ARBA00022723"/>
    </source>
</evidence>
<dbReference type="PROSITE" id="PS50157">
    <property type="entry name" value="ZINC_FINGER_C2H2_2"/>
    <property type="match status" value="2"/>
</dbReference>
<evidence type="ECO:0000259" key="8">
    <source>
        <dbReference type="PROSITE" id="PS50157"/>
    </source>
</evidence>
<feature type="domain" description="C2H2-type" evidence="8">
    <location>
        <begin position="115"/>
        <end position="142"/>
    </location>
</feature>
<dbReference type="SUPFAM" id="SSF57667">
    <property type="entry name" value="beta-beta-alpha zinc fingers"/>
    <property type="match status" value="1"/>
</dbReference>
<evidence type="ECO:0000313" key="10">
    <source>
        <dbReference type="Proteomes" id="UP001149813"/>
    </source>
</evidence>
<dbReference type="AlphaFoldDB" id="A0A9W7Y570"/>
<evidence type="ECO:0000256" key="7">
    <source>
        <dbReference type="PROSITE-ProRule" id="PRU00042"/>
    </source>
</evidence>
<evidence type="ECO:0000256" key="3">
    <source>
        <dbReference type="ARBA" id="ARBA00022737"/>
    </source>
</evidence>
<name>A0A9W7Y570_9FUNG</name>
<accession>A0A9W7Y570</accession>
<gene>
    <name evidence="9" type="primary">NRG1_1</name>
    <name evidence="9" type="ORF">LPJ53_001516</name>
</gene>
<dbReference type="PANTHER" id="PTHR24394">
    <property type="entry name" value="ZINC FINGER PROTEIN"/>
    <property type="match status" value="1"/>
</dbReference>
<dbReference type="GO" id="GO:0005634">
    <property type="term" value="C:nucleus"/>
    <property type="evidence" value="ECO:0007669"/>
    <property type="project" value="UniProtKB-SubCell"/>
</dbReference>
<dbReference type="GO" id="GO:0008270">
    <property type="term" value="F:zinc ion binding"/>
    <property type="evidence" value="ECO:0007669"/>
    <property type="project" value="UniProtKB-KW"/>
</dbReference>
<dbReference type="GO" id="GO:0045893">
    <property type="term" value="P:positive regulation of DNA-templated transcription"/>
    <property type="evidence" value="ECO:0007669"/>
    <property type="project" value="UniProtKB-ARBA"/>
</dbReference>
<dbReference type="GO" id="GO:0043565">
    <property type="term" value="F:sequence-specific DNA binding"/>
    <property type="evidence" value="ECO:0007669"/>
    <property type="project" value="UniProtKB-ARBA"/>
</dbReference>
<dbReference type="InterPro" id="IPR013087">
    <property type="entry name" value="Znf_C2H2_type"/>
</dbReference>
<dbReference type="GO" id="GO:0000981">
    <property type="term" value="F:DNA-binding transcription factor activity, RNA polymerase II-specific"/>
    <property type="evidence" value="ECO:0007669"/>
    <property type="project" value="TreeGrafter"/>
</dbReference>
<dbReference type="FunFam" id="3.30.160.60:FF:001732">
    <property type="entry name" value="Zgc:162936"/>
    <property type="match status" value="1"/>
</dbReference>
<keyword evidence="3" id="KW-0677">Repeat</keyword>
<keyword evidence="2" id="KW-0479">Metal-binding</keyword>
<dbReference type="FunFam" id="3.30.160.60:FF:000145">
    <property type="entry name" value="Zinc finger protein 574"/>
    <property type="match status" value="1"/>
</dbReference>
<keyword evidence="5" id="KW-0862">Zinc</keyword>
<evidence type="ECO:0000256" key="6">
    <source>
        <dbReference type="ARBA" id="ARBA00023242"/>
    </source>
</evidence>
<dbReference type="PROSITE" id="PS00028">
    <property type="entry name" value="ZINC_FINGER_C2H2_1"/>
    <property type="match status" value="2"/>
</dbReference>
<protein>
    <submittedName>
        <fullName evidence="9">Transcriptional repressor</fullName>
    </submittedName>
</protein>
<comment type="subcellular location">
    <subcellularLocation>
        <location evidence="1">Nucleus</location>
    </subcellularLocation>
</comment>
<evidence type="ECO:0000313" key="9">
    <source>
        <dbReference type="EMBL" id="KAJ1724178.1"/>
    </source>
</evidence>
<organism evidence="9 10">
    <name type="scientific">Coemansia erecta</name>
    <dbReference type="NCBI Taxonomy" id="147472"/>
    <lineage>
        <taxon>Eukaryota</taxon>
        <taxon>Fungi</taxon>
        <taxon>Fungi incertae sedis</taxon>
        <taxon>Zoopagomycota</taxon>
        <taxon>Kickxellomycotina</taxon>
        <taxon>Kickxellomycetes</taxon>
        <taxon>Kickxellales</taxon>
        <taxon>Kickxellaceae</taxon>
        <taxon>Coemansia</taxon>
    </lineage>
</organism>
<dbReference type="InterPro" id="IPR036236">
    <property type="entry name" value="Znf_C2H2_sf"/>
</dbReference>
<keyword evidence="10" id="KW-1185">Reference proteome</keyword>
<feature type="domain" description="C2H2-type" evidence="8">
    <location>
        <begin position="87"/>
        <end position="114"/>
    </location>
</feature>
<evidence type="ECO:0000256" key="5">
    <source>
        <dbReference type="ARBA" id="ARBA00022833"/>
    </source>
</evidence>
<proteinExistence type="predicted"/>
<evidence type="ECO:0000256" key="1">
    <source>
        <dbReference type="ARBA" id="ARBA00004123"/>
    </source>
</evidence>
<evidence type="ECO:0000256" key="4">
    <source>
        <dbReference type="ARBA" id="ARBA00022771"/>
    </source>
</evidence>
<dbReference type="Gene3D" id="3.30.160.60">
    <property type="entry name" value="Classic Zinc Finger"/>
    <property type="match status" value="2"/>
</dbReference>
<dbReference type="Pfam" id="PF00096">
    <property type="entry name" value="zf-C2H2"/>
    <property type="match status" value="1"/>
</dbReference>